<keyword evidence="10 11" id="KW-0472">Membrane</keyword>
<evidence type="ECO:0000256" key="9">
    <source>
        <dbReference type="ARBA" id="ARBA00023012"/>
    </source>
</evidence>
<comment type="subcellular location">
    <subcellularLocation>
        <location evidence="1">Membrane</location>
        <topology evidence="1">Multi-pass membrane protein</topology>
    </subcellularLocation>
</comment>
<keyword evidence="7" id="KW-0067">ATP-binding</keyword>
<evidence type="ECO:0000256" key="11">
    <source>
        <dbReference type="SAM" id="Phobius"/>
    </source>
</evidence>
<gene>
    <name evidence="13" type="ORF">ACFFRI_21670</name>
</gene>
<evidence type="ECO:0000313" key="13">
    <source>
        <dbReference type="EMBL" id="MFB9315668.1"/>
    </source>
</evidence>
<evidence type="ECO:0000256" key="4">
    <source>
        <dbReference type="ARBA" id="ARBA00022692"/>
    </source>
</evidence>
<evidence type="ECO:0000256" key="7">
    <source>
        <dbReference type="ARBA" id="ARBA00022840"/>
    </source>
</evidence>
<sequence length="249" mass="25986">MRPHPSGFPVLLATSLVAPVVVCALLYPARASISDANAVLLLVLVVVGAAATGRRAAGVVAALSSTVCFDLFLTEPYLRLTISDRDDVETAVLLTLVGVVVTEIAHWGIRQRTRASGRAGYLDGLVSAAAMAADGDVPPAVLTDIVGRQIGDVLGLDSCTFRAGPPADHPRLRTDGSVTYEGREVDVDRSGLPTWDVVELPVRSGGTVRGTFVLTSASRQTWPTLEQRLVAVTLADQVGSALVTPSPAP</sequence>
<evidence type="ECO:0000256" key="1">
    <source>
        <dbReference type="ARBA" id="ARBA00004141"/>
    </source>
</evidence>
<keyword evidence="8 11" id="KW-1133">Transmembrane helix</keyword>
<dbReference type="Pfam" id="PF13493">
    <property type="entry name" value="DUF4118"/>
    <property type="match status" value="1"/>
</dbReference>
<keyword evidence="4 11" id="KW-0812">Transmembrane</keyword>
<evidence type="ECO:0000256" key="10">
    <source>
        <dbReference type="ARBA" id="ARBA00023136"/>
    </source>
</evidence>
<evidence type="ECO:0000313" key="14">
    <source>
        <dbReference type="Proteomes" id="UP001589750"/>
    </source>
</evidence>
<dbReference type="EMBL" id="JBHMDG010000037">
    <property type="protein sequence ID" value="MFB9315668.1"/>
    <property type="molecule type" value="Genomic_DNA"/>
</dbReference>
<dbReference type="Proteomes" id="UP001589750">
    <property type="component" value="Unassembled WGS sequence"/>
</dbReference>
<evidence type="ECO:0000256" key="5">
    <source>
        <dbReference type="ARBA" id="ARBA00022741"/>
    </source>
</evidence>
<feature type="transmembrane region" description="Helical" evidence="11">
    <location>
        <begin position="90"/>
        <end position="109"/>
    </location>
</feature>
<accession>A0ABV5KG06</accession>
<keyword evidence="2" id="KW-0597">Phosphoprotein</keyword>
<dbReference type="RefSeq" id="WP_140009393.1">
    <property type="nucleotide sequence ID" value="NZ_JBHMDG010000037.1"/>
</dbReference>
<evidence type="ECO:0000256" key="2">
    <source>
        <dbReference type="ARBA" id="ARBA00022553"/>
    </source>
</evidence>
<dbReference type="InterPro" id="IPR025201">
    <property type="entry name" value="KdpD_TM"/>
</dbReference>
<feature type="domain" description="Sensor protein KdpD transmembrane" evidence="12">
    <location>
        <begin position="13"/>
        <end position="117"/>
    </location>
</feature>
<feature type="transmembrane region" description="Helical" evidence="11">
    <location>
        <begin position="33"/>
        <end position="52"/>
    </location>
</feature>
<protein>
    <submittedName>
        <fullName evidence="13">DUF4118 domain-containing protein</fullName>
    </submittedName>
</protein>
<keyword evidence="14" id="KW-1185">Reference proteome</keyword>
<evidence type="ECO:0000256" key="3">
    <source>
        <dbReference type="ARBA" id="ARBA00022679"/>
    </source>
</evidence>
<proteinExistence type="predicted"/>
<evidence type="ECO:0000256" key="6">
    <source>
        <dbReference type="ARBA" id="ARBA00022777"/>
    </source>
</evidence>
<keyword evidence="9" id="KW-0902">Two-component regulatory system</keyword>
<reference evidence="13 14" key="1">
    <citation type="submission" date="2024-09" db="EMBL/GenBank/DDBJ databases">
        <authorList>
            <person name="Sun Q."/>
            <person name="Mori K."/>
        </authorList>
    </citation>
    <scope>NUCLEOTIDE SEQUENCE [LARGE SCALE GENOMIC DNA]</scope>
    <source>
        <strain evidence="13 14">JCM 9626</strain>
    </source>
</reference>
<keyword evidence="6" id="KW-0418">Kinase</keyword>
<comment type="caution">
    <text evidence="13">The sequence shown here is derived from an EMBL/GenBank/DDBJ whole genome shotgun (WGS) entry which is preliminary data.</text>
</comment>
<evidence type="ECO:0000259" key="12">
    <source>
        <dbReference type="Pfam" id="PF13493"/>
    </source>
</evidence>
<keyword evidence="3" id="KW-0808">Transferase</keyword>
<organism evidence="13 14">
    <name type="scientific">Nocardioides plantarum</name>
    <dbReference type="NCBI Taxonomy" id="29299"/>
    <lineage>
        <taxon>Bacteria</taxon>
        <taxon>Bacillati</taxon>
        <taxon>Actinomycetota</taxon>
        <taxon>Actinomycetes</taxon>
        <taxon>Propionibacteriales</taxon>
        <taxon>Nocardioidaceae</taxon>
        <taxon>Nocardioides</taxon>
    </lineage>
</organism>
<name>A0ABV5KG06_9ACTN</name>
<dbReference type="InterPro" id="IPR038318">
    <property type="entry name" value="KdpD_sf"/>
</dbReference>
<keyword evidence="5" id="KW-0547">Nucleotide-binding</keyword>
<evidence type="ECO:0000256" key="8">
    <source>
        <dbReference type="ARBA" id="ARBA00022989"/>
    </source>
</evidence>
<dbReference type="Gene3D" id="1.20.120.620">
    <property type="entry name" value="Backbone structure of the membrane domain of e. Coli histidine kinase receptor kdpd"/>
    <property type="match status" value="1"/>
</dbReference>
<feature type="transmembrane region" description="Helical" evidence="11">
    <location>
        <begin position="7"/>
        <end position="27"/>
    </location>
</feature>